<organism evidence="3 4">
    <name type="scientific">Stylonychia lemnae</name>
    <name type="common">Ciliate</name>
    <dbReference type="NCBI Taxonomy" id="5949"/>
    <lineage>
        <taxon>Eukaryota</taxon>
        <taxon>Sar</taxon>
        <taxon>Alveolata</taxon>
        <taxon>Ciliophora</taxon>
        <taxon>Intramacronucleata</taxon>
        <taxon>Spirotrichea</taxon>
        <taxon>Stichotrichia</taxon>
        <taxon>Sporadotrichida</taxon>
        <taxon>Oxytrichidae</taxon>
        <taxon>Stylonychinae</taxon>
        <taxon>Stylonychia</taxon>
    </lineage>
</organism>
<gene>
    <name evidence="3" type="primary">Contig10746.g11495</name>
    <name evidence="3" type="ORF">STYLEM_4821</name>
</gene>
<dbReference type="GO" id="GO:0048268">
    <property type="term" value="P:clathrin coat assembly"/>
    <property type="evidence" value="ECO:0007669"/>
    <property type="project" value="InterPro"/>
</dbReference>
<dbReference type="Gene3D" id="1.25.40.90">
    <property type="match status" value="1"/>
</dbReference>
<accession>A0A078A0W8</accession>
<dbReference type="InParanoid" id="A0A078A0W8"/>
<dbReference type="GO" id="GO:0030276">
    <property type="term" value="F:clathrin binding"/>
    <property type="evidence" value="ECO:0007669"/>
    <property type="project" value="InterPro"/>
</dbReference>
<dbReference type="InterPro" id="IPR008942">
    <property type="entry name" value="ENTH_VHS"/>
</dbReference>
<dbReference type="Pfam" id="PF07651">
    <property type="entry name" value="ANTH"/>
    <property type="match status" value="1"/>
</dbReference>
<feature type="compositionally biased region" description="Acidic residues" evidence="1">
    <location>
        <begin position="347"/>
        <end position="366"/>
    </location>
</feature>
<dbReference type="Gene3D" id="1.20.58.150">
    <property type="entry name" value="ANTH domain"/>
    <property type="match status" value="1"/>
</dbReference>
<dbReference type="SUPFAM" id="SSF48464">
    <property type="entry name" value="ENTH/VHS domain"/>
    <property type="match status" value="1"/>
</dbReference>
<feature type="region of interest" description="Disordered" evidence="1">
    <location>
        <begin position="341"/>
        <end position="383"/>
    </location>
</feature>
<dbReference type="AlphaFoldDB" id="A0A078A0W8"/>
<sequence>MKGGINKLMRNVAAVKAKSSFEKSLIKGTYHLDSKEPKEKHVFYVIECLRGSIPQTSPRDAMSQIVDRFLKNIGSWACTTKIFIILHRCLQDSNLSQKMSQELKSKEHLLHSYQKKATDTSYESKMYAEISQLYNSYIKFLYNAKLESPVLNCRMTDLSPKMKQLAIQDLLKTYENFDALISEIFNIFEHQNFCKRTRLLSNVVYLLFQDLITIYKVFYVLVTEILERFSDLNIDQAKKSFVAYQNFVNLTQTMKGKSSQIMSLFGFTVKMPEFYQPDSVLVQTLKVCIEEKQKNPKGLQDISKQLRGGMNRNQFQTNFSQGAAPKDELYTAEDIIFKSFKQQQQEQESDSGEDFDYGEEEEEDDFSYQQHSSTNASYQPQKDDGLDLMTFISNMDVPQTANNVNNNSQQPSLNQQMSSGSSTLDDLFNFGPSQTNQTQQQSSNQFSTSIMNQNSNNFSFPTSQPQQQQQNNINTSNFFDGFNQNQNPNAFQTQQTQYNFAQQQQQQPQYQQQQTQMKPQQQNVGFDPLFDLNKPLISSSGINHIQQTNQLETFKNLYTNVSQQQVGIAPSNLNQQSQQQQQPQQFYNQGYNQMQTNQNSFMTNSNMNTSGASGMSLNAGFQPNLMGFQSNFGTNQQYAGNMNNMGVNPLMNQQMPMGNQGFVSQYGQQQQAQLNQINNMPVGMNAGMQQQQFATNQFNTNQSNIQNPNLSSQNNEFSFW</sequence>
<keyword evidence="4" id="KW-1185">Reference proteome</keyword>
<feature type="compositionally biased region" description="Polar residues" evidence="1">
    <location>
        <begin position="369"/>
        <end position="380"/>
    </location>
</feature>
<feature type="domain" description="AP180 N-terminal homology (ANTH)" evidence="2">
    <location>
        <begin position="21"/>
        <end position="253"/>
    </location>
</feature>
<feature type="compositionally biased region" description="Low complexity" evidence="1">
    <location>
        <begin position="402"/>
        <end position="419"/>
    </location>
</feature>
<dbReference type="GO" id="GO:0030136">
    <property type="term" value="C:clathrin-coated vesicle"/>
    <property type="evidence" value="ECO:0007669"/>
    <property type="project" value="InterPro"/>
</dbReference>
<evidence type="ECO:0000259" key="2">
    <source>
        <dbReference type="Pfam" id="PF07651"/>
    </source>
</evidence>
<dbReference type="InterPro" id="IPR011417">
    <property type="entry name" value="ANTH_dom"/>
</dbReference>
<feature type="compositionally biased region" description="Low complexity" evidence="1">
    <location>
        <begin position="433"/>
        <end position="449"/>
    </location>
</feature>
<dbReference type="EMBL" id="CCKQ01004673">
    <property type="protein sequence ID" value="CDW75826.1"/>
    <property type="molecule type" value="Genomic_DNA"/>
</dbReference>
<proteinExistence type="predicted"/>
<dbReference type="OMA" id="KMQRQFD"/>
<dbReference type="SUPFAM" id="SSF89009">
    <property type="entry name" value="GAT-like domain"/>
    <property type="match status" value="1"/>
</dbReference>
<feature type="compositionally biased region" description="Low complexity" evidence="1">
    <location>
        <begin position="457"/>
        <end position="479"/>
    </location>
</feature>
<feature type="region of interest" description="Disordered" evidence="1">
    <location>
        <begin position="399"/>
        <end position="489"/>
    </location>
</feature>
<evidence type="ECO:0000313" key="3">
    <source>
        <dbReference type="EMBL" id="CDW75826.1"/>
    </source>
</evidence>
<protein>
    <recommendedName>
        <fullName evidence="2">AP180 N-terminal homology (ANTH) domain-containing protein</fullName>
    </recommendedName>
</protein>
<evidence type="ECO:0000313" key="4">
    <source>
        <dbReference type="Proteomes" id="UP000039865"/>
    </source>
</evidence>
<evidence type="ECO:0000256" key="1">
    <source>
        <dbReference type="SAM" id="MobiDB-lite"/>
    </source>
</evidence>
<dbReference type="Proteomes" id="UP000039865">
    <property type="component" value="Unassembled WGS sequence"/>
</dbReference>
<dbReference type="GO" id="GO:0005545">
    <property type="term" value="F:1-phosphatidylinositol binding"/>
    <property type="evidence" value="ECO:0007669"/>
    <property type="project" value="InterPro"/>
</dbReference>
<name>A0A078A0W8_STYLE</name>
<reference evidence="3 4" key="1">
    <citation type="submission" date="2014-06" db="EMBL/GenBank/DDBJ databases">
        <authorList>
            <person name="Swart Estienne"/>
        </authorList>
    </citation>
    <scope>NUCLEOTIDE SEQUENCE [LARGE SCALE GENOMIC DNA]</scope>
    <source>
        <strain evidence="3 4">130c</strain>
    </source>
</reference>
<dbReference type="InterPro" id="IPR014712">
    <property type="entry name" value="ANTH_dom_sf"/>
</dbReference>
<dbReference type="OrthoDB" id="1715922at2759"/>